<name>V5QPH1_CYAPA</name>
<organism evidence="15">
    <name type="scientific">Cyanophora paradoxa</name>
    <dbReference type="NCBI Taxonomy" id="2762"/>
    <lineage>
        <taxon>Eukaryota</taxon>
        <taxon>Glaucocystophyceae</taxon>
        <taxon>Cyanophorales</taxon>
        <taxon>Cyanophoraceae</taxon>
        <taxon>Cyanophora</taxon>
    </lineage>
</organism>
<dbReference type="SUPFAM" id="SSF55874">
    <property type="entry name" value="ATPase domain of HSP90 chaperone/DNA topoisomerase II/histidine kinase"/>
    <property type="match status" value="1"/>
</dbReference>
<gene>
    <name evidence="15" type="primary">GPS1</name>
</gene>
<dbReference type="GO" id="GO:0006355">
    <property type="term" value="P:regulation of DNA-templated transcription"/>
    <property type="evidence" value="ECO:0007669"/>
    <property type="project" value="InterPro"/>
</dbReference>
<dbReference type="InterPro" id="IPR036890">
    <property type="entry name" value="HATPase_C_sf"/>
</dbReference>
<dbReference type="InterPro" id="IPR003661">
    <property type="entry name" value="HisK_dim/P_dom"/>
</dbReference>
<dbReference type="GO" id="GO:0000155">
    <property type="term" value="F:phosphorelay sensor kinase activity"/>
    <property type="evidence" value="ECO:0007669"/>
    <property type="project" value="InterPro"/>
</dbReference>
<dbReference type="Gene3D" id="3.30.450.40">
    <property type="match status" value="1"/>
</dbReference>
<dbReference type="PANTHER" id="PTHR43047">
    <property type="entry name" value="TWO-COMPONENT HISTIDINE PROTEIN KINASE"/>
    <property type="match status" value="1"/>
</dbReference>
<dbReference type="InterPro" id="IPR001789">
    <property type="entry name" value="Sig_transdc_resp-reg_receiver"/>
</dbReference>
<accession>V5QPH1</accession>
<dbReference type="Gene3D" id="3.30.450.270">
    <property type="match status" value="1"/>
</dbReference>
<dbReference type="SMART" id="SM00091">
    <property type="entry name" value="PAS"/>
    <property type="match status" value="1"/>
</dbReference>
<dbReference type="PANTHER" id="PTHR43047:SF72">
    <property type="entry name" value="OSMOSENSING HISTIDINE PROTEIN KINASE SLN1"/>
    <property type="match status" value="1"/>
</dbReference>
<dbReference type="InterPro" id="IPR016132">
    <property type="entry name" value="Phyto_chromo_attachment"/>
</dbReference>
<dbReference type="GO" id="GO:0005886">
    <property type="term" value="C:plasma membrane"/>
    <property type="evidence" value="ECO:0007669"/>
    <property type="project" value="TreeGrafter"/>
</dbReference>
<proteinExistence type="predicted"/>
<dbReference type="GO" id="GO:0009881">
    <property type="term" value="F:photoreceptor activity"/>
    <property type="evidence" value="ECO:0007669"/>
    <property type="project" value="UniProtKB-KW"/>
</dbReference>
<dbReference type="SUPFAM" id="SSF55781">
    <property type="entry name" value="GAF domain-like"/>
    <property type="match status" value="2"/>
</dbReference>
<dbReference type="PROSITE" id="PS50112">
    <property type="entry name" value="PAS"/>
    <property type="match status" value="1"/>
</dbReference>
<dbReference type="PRINTS" id="PR00344">
    <property type="entry name" value="BCTRLSENSOR"/>
</dbReference>
<dbReference type="Pfam" id="PF00512">
    <property type="entry name" value="HisKA"/>
    <property type="match status" value="1"/>
</dbReference>
<dbReference type="GO" id="GO:0009584">
    <property type="term" value="P:detection of visible light"/>
    <property type="evidence" value="ECO:0007669"/>
    <property type="project" value="InterPro"/>
</dbReference>
<dbReference type="InterPro" id="IPR011006">
    <property type="entry name" value="CheY-like_superfamily"/>
</dbReference>
<dbReference type="Gene3D" id="3.30.565.10">
    <property type="entry name" value="Histidine kinase-like ATPase, C-terminal domain"/>
    <property type="match status" value="1"/>
</dbReference>
<feature type="domain" description="Phytochrome chromophore attachment site" evidence="11">
    <location>
        <begin position="130"/>
        <end position="297"/>
    </location>
</feature>
<keyword evidence="4 10" id="KW-0597">Phosphoprotein</keyword>
<keyword evidence="6" id="KW-0808">Transferase</keyword>
<dbReference type="SMART" id="SM00388">
    <property type="entry name" value="HisKA"/>
    <property type="match status" value="1"/>
</dbReference>
<dbReference type="InterPro" id="IPR003594">
    <property type="entry name" value="HATPase_dom"/>
</dbReference>
<evidence type="ECO:0000256" key="1">
    <source>
        <dbReference type="ARBA" id="ARBA00000085"/>
    </source>
</evidence>
<protein>
    <recommendedName>
        <fullName evidence="2">histidine kinase</fullName>
        <ecNumber evidence="2">2.7.13.3</ecNumber>
    </recommendedName>
</protein>
<dbReference type="Gene3D" id="3.40.50.2300">
    <property type="match status" value="1"/>
</dbReference>
<dbReference type="AlphaFoldDB" id="V5QPH1"/>
<dbReference type="InterPro" id="IPR013767">
    <property type="entry name" value="PAS_fold"/>
</dbReference>
<feature type="domain" description="Histidine kinase" evidence="12">
    <location>
        <begin position="663"/>
        <end position="886"/>
    </location>
</feature>
<dbReference type="Pfam" id="PF00360">
    <property type="entry name" value="PHY"/>
    <property type="match status" value="1"/>
</dbReference>
<dbReference type="SUPFAM" id="SSF47384">
    <property type="entry name" value="Homodimeric domain of signal transducing histidine kinase"/>
    <property type="match status" value="1"/>
</dbReference>
<dbReference type="EMBL" id="KF597305">
    <property type="protein sequence ID" value="AHB18377.1"/>
    <property type="molecule type" value="Genomic_DNA"/>
</dbReference>
<evidence type="ECO:0000256" key="4">
    <source>
        <dbReference type="ARBA" id="ARBA00022553"/>
    </source>
</evidence>
<dbReference type="Pfam" id="PF00989">
    <property type="entry name" value="PAS"/>
    <property type="match status" value="1"/>
</dbReference>
<evidence type="ECO:0000256" key="2">
    <source>
        <dbReference type="ARBA" id="ARBA00012438"/>
    </source>
</evidence>
<dbReference type="InterPro" id="IPR036097">
    <property type="entry name" value="HisK_dim/P_sf"/>
</dbReference>
<feature type="domain" description="Response regulatory" evidence="13">
    <location>
        <begin position="919"/>
        <end position="1043"/>
    </location>
</feature>
<evidence type="ECO:0000259" key="11">
    <source>
        <dbReference type="PROSITE" id="PS50046"/>
    </source>
</evidence>
<dbReference type="Pfam" id="PF00072">
    <property type="entry name" value="Response_reg"/>
    <property type="match status" value="1"/>
</dbReference>
<evidence type="ECO:0000256" key="5">
    <source>
        <dbReference type="ARBA" id="ARBA00022606"/>
    </source>
</evidence>
<evidence type="ECO:0000313" key="15">
    <source>
        <dbReference type="EMBL" id="AHB18377.1"/>
    </source>
</evidence>
<dbReference type="EC" id="2.7.13.3" evidence="2"/>
<evidence type="ECO:0000256" key="6">
    <source>
        <dbReference type="ARBA" id="ARBA00022679"/>
    </source>
</evidence>
<dbReference type="InterPro" id="IPR013654">
    <property type="entry name" value="PAS_2"/>
</dbReference>
<dbReference type="InterPro" id="IPR043150">
    <property type="entry name" value="Phytochrome_PHY_sf"/>
</dbReference>
<sequence>MWGDLERCEGARIQSWGCVLVVRPSDQFIVWCSERAFEWLGFELDSLSLEPNGIDIALIVPEARTVLRNDDFNSWRAVAFTTTKGKQFHCSIHTTEEYYLLEFEEYCAESLAKMKDSINEASERILCIDNEEELLTQMIKETSELCSFGDRVLIYHFLPATGGAHGRVMAENLRCGKEAGWQTFKGLNFPSSDVPFSSRKLFQLTRHRYLAAVSGPQIPLVKIAPGVVSPPDLSRSFLRGYTNCCQQYYVNMGVKAILVYAIELPGQGLWGFLSFHSTTENYVPIVKRNALLPLVRTFAGTLKSIKARKRMADESRAKELQLQIFGRLRGQTNFLMGMLDGQPSLKDALPCGSCVVFHDDEVLCGTGPLPPVDFILRTMKMIRSSTNPIESTWMTGSLDPGRLWLTDKLSDLIPEARLISGISAGALLVQVSWRMQVYVMWIRPAVEREVSWAGAPPGSAYSIDKEGDLNPRASFQKWRELVMDRCEPWDESCLNAAQAVGNTMAEALRINKMISSSTKRLNMLAEQMHQIISNVPVAVFRLDNQYRLREWNPAAEHMLGWERQDVIGQVAMEVLAPDQYDVADILSSVFTKALDGVQTRDLELSLQPRPDVQKRLFLLTTGAEITREGAVEGVIVVLQDVSTFKELTAVKSANTAKSNFIASMSHELRTPLNGIMGMLALASDTDLPTEVKDYVTKAADCGEYLQNLISDILDVSLAEAKRLVLKKEPFDLLVAVEGAVNIAGARAASRRSDIRVVAVGPLPERPCIGDADRLKQILVNLITNAIKYSKAGTGIEVKVGALEVTEQSAHLSIAVVDHGVGIKPEDQERLFSLFTRLRDPSVEDPGGCGIGLWLSRDIAALMRGKLACRSTYGEGSTFEFTVSLPLMTGTRSASVASAVAAESPAPAAAAPPPPSRPGNILLAEDVKTAALVSTKFLERAGHEVHHVSNGVEAVAAFQERLASGRRFDVVVLDIDMPQINGYEAARRIRELEREVRQPATPIIALSAHVLREDEMRCYDAGMNMHIPKPVQYDRLVTAVARFLELPRA</sequence>
<dbReference type="InterPro" id="IPR029016">
    <property type="entry name" value="GAF-like_dom_sf"/>
</dbReference>
<dbReference type="Pfam" id="PF08446">
    <property type="entry name" value="PAS_2"/>
    <property type="match status" value="1"/>
</dbReference>
<dbReference type="SUPFAM" id="SSF52172">
    <property type="entry name" value="CheY-like"/>
    <property type="match status" value="1"/>
</dbReference>
<dbReference type="SMART" id="SM00448">
    <property type="entry name" value="REC"/>
    <property type="match status" value="1"/>
</dbReference>
<feature type="domain" description="PAS" evidence="14">
    <location>
        <begin position="524"/>
        <end position="578"/>
    </location>
</feature>
<dbReference type="InterPro" id="IPR000014">
    <property type="entry name" value="PAS"/>
</dbReference>
<dbReference type="GO" id="GO:0009927">
    <property type="term" value="F:histidine phosphotransfer kinase activity"/>
    <property type="evidence" value="ECO:0007669"/>
    <property type="project" value="TreeGrafter"/>
</dbReference>
<dbReference type="NCBIfam" id="TIGR00229">
    <property type="entry name" value="sensory_box"/>
    <property type="match status" value="1"/>
</dbReference>
<evidence type="ECO:0000256" key="9">
    <source>
        <dbReference type="ARBA" id="ARBA00023170"/>
    </source>
</evidence>
<feature type="modified residue" description="4-aspartylphosphate" evidence="10">
    <location>
        <position position="973"/>
    </location>
</feature>
<keyword evidence="7" id="KW-0418">Kinase</keyword>
<dbReference type="InterPro" id="IPR005467">
    <property type="entry name" value="His_kinase_dom"/>
</dbReference>
<dbReference type="CDD" id="cd00082">
    <property type="entry name" value="HisKA"/>
    <property type="match status" value="1"/>
</dbReference>
<evidence type="ECO:0000256" key="3">
    <source>
        <dbReference type="ARBA" id="ARBA00022543"/>
    </source>
</evidence>
<evidence type="ECO:0000259" key="14">
    <source>
        <dbReference type="PROSITE" id="PS50112"/>
    </source>
</evidence>
<keyword evidence="3" id="KW-0600">Photoreceptor protein</keyword>
<dbReference type="SMART" id="SM00387">
    <property type="entry name" value="HATPase_c"/>
    <property type="match status" value="1"/>
</dbReference>
<reference evidence="15" key="1">
    <citation type="submission" date="2013-08" db="EMBL/GenBank/DDBJ databases">
        <title>Eukaryotic Algal Phytochromes Span the Visible Spectrum.</title>
        <authorList>
            <person name="Rockwell N.C."/>
            <person name="Duanmu D."/>
            <person name="Martin S.S."/>
            <person name="Bachy C."/>
            <person name="Price D.C."/>
            <person name="Bhattacharya D."/>
            <person name="Worden A.Z."/>
            <person name="Lagarias J.C."/>
        </authorList>
    </citation>
    <scope>NUCLEOTIDE SEQUENCE</scope>
</reference>
<dbReference type="PROSITE" id="PS50109">
    <property type="entry name" value="HIS_KIN"/>
    <property type="match status" value="1"/>
</dbReference>
<dbReference type="CDD" id="cd17546">
    <property type="entry name" value="REC_hyHK_CKI1_RcsC-like"/>
    <property type="match status" value="1"/>
</dbReference>
<keyword evidence="9" id="KW-0675">Receptor</keyword>
<dbReference type="InterPro" id="IPR035965">
    <property type="entry name" value="PAS-like_dom_sf"/>
</dbReference>
<dbReference type="InterPro" id="IPR004358">
    <property type="entry name" value="Sig_transdc_His_kin-like_C"/>
</dbReference>
<dbReference type="PROSITE" id="PS50110">
    <property type="entry name" value="RESPONSE_REGULATORY"/>
    <property type="match status" value="1"/>
</dbReference>
<evidence type="ECO:0000256" key="8">
    <source>
        <dbReference type="ARBA" id="ARBA00022991"/>
    </source>
</evidence>
<evidence type="ECO:0000256" key="10">
    <source>
        <dbReference type="PROSITE-ProRule" id="PRU00169"/>
    </source>
</evidence>
<keyword evidence="5" id="KW-0716">Sensory transduction</keyword>
<keyword evidence="8" id="KW-0157">Chromophore</keyword>
<dbReference type="CDD" id="cd00130">
    <property type="entry name" value="PAS"/>
    <property type="match status" value="1"/>
</dbReference>
<evidence type="ECO:0000259" key="12">
    <source>
        <dbReference type="PROSITE" id="PS50109"/>
    </source>
</evidence>
<dbReference type="Gene3D" id="1.10.287.130">
    <property type="match status" value="1"/>
</dbReference>
<evidence type="ECO:0000259" key="13">
    <source>
        <dbReference type="PROSITE" id="PS50110"/>
    </source>
</evidence>
<dbReference type="Pfam" id="PF02518">
    <property type="entry name" value="HATPase_c"/>
    <property type="match status" value="1"/>
</dbReference>
<dbReference type="Gene3D" id="3.30.450.20">
    <property type="entry name" value="PAS domain"/>
    <property type="match status" value="2"/>
</dbReference>
<dbReference type="SUPFAM" id="SSF55785">
    <property type="entry name" value="PYP-like sensor domain (PAS domain)"/>
    <property type="match status" value="2"/>
</dbReference>
<dbReference type="PROSITE" id="PS50046">
    <property type="entry name" value="PHYTOCHROME_2"/>
    <property type="match status" value="1"/>
</dbReference>
<evidence type="ECO:0000256" key="7">
    <source>
        <dbReference type="ARBA" id="ARBA00022777"/>
    </source>
</evidence>
<comment type="catalytic activity">
    <reaction evidence="1">
        <text>ATP + protein L-histidine = ADP + protein N-phospho-L-histidine.</text>
        <dbReference type="EC" id="2.7.13.3"/>
    </reaction>
</comment>
<dbReference type="InterPro" id="IPR013515">
    <property type="entry name" value="Phytochrome_cen-reg"/>
</dbReference>